<dbReference type="RefSeq" id="WP_165566236.1">
    <property type="nucleotide sequence ID" value="NZ_SAYU02000008.1"/>
</dbReference>
<dbReference type="Gene3D" id="1.10.30.50">
    <property type="match status" value="1"/>
</dbReference>
<accession>A0A8T6QZW1</accession>
<sequence>MHRTAGPQDVVVAARAARERLHSVGRLGESSGSRDEWADALRELQSLVDTASAAQDAAMVRLAAVEPEVLETGEVVETHRAPGHVALDAPAIVSGVLCLTAVTAERRVRAAARLAADGPPGTATATGLGGLHDAMAAGRLDGYRAGVVAYELEEVPAEVAATVVAGLADRFPREDASRLRRRVRRLLGAISPDLVRQRAVRTRAGCRLERWVGEPGVDTWHGTFPSEDAAAAWSLVDDLARQYVADGVRDDLGRARAKALTDLVTRNARVDIQVITVTPLSEPGVPSSPPFRTPAHPDDLVEVHGLRPGEPSLVARSWLTAAAEASRTGNRSTDPTPAVVHPGTGALLDPDDELATDAYRPGRRLAALVRARDGRCRFPGCHVAARFCDLDHARPWPAGPTSAANLVCLCRRHHRVKQRPGWRVRLDPDGTATWTDPTGLVRSTLPVDLGALTVLPHRDDEPPPPPPGNPRLVLPDGPHSRLEHALEHLPGCRTAVLADLRRHGVQVQPVARPLRYDGGCRTRAQRPPPPDLPPF</sequence>
<keyword evidence="3" id="KW-0540">Nuclease</keyword>
<evidence type="ECO:0000313" key="3">
    <source>
        <dbReference type="EMBL" id="NHA67217.1"/>
    </source>
</evidence>
<evidence type="ECO:0000259" key="2">
    <source>
        <dbReference type="SMART" id="SM00507"/>
    </source>
</evidence>
<evidence type="ECO:0000313" key="4">
    <source>
        <dbReference type="Proteomes" id="UP000287866"/>
    </source>
</evidence>
<keyword evidence="3" id="KW-0255">Endonuclease</keyword>
<gene>
    <name evidence="3" type="ORF">EPD83_003975</name>
</gene>
<evidence type="ECO:0000256" key="1">
    <source>
        <dbReference type="SAM" id="MobiDB-lite"/>
    </source>
</evidence>
<reference evidence="3" key="1">
    <citation type="submission" date="2020-03" db="EMBL/GenBank/DDBJ databases">
        <title>Phycicoccus flavus sp. nov., a novel endophytic actinobacterium isolated from branch of Kandelia candel.</title>
        <authorList>
            <person name="Tuo L."/>
        </authorList>
    </citation>
    <scope>NUCLEOTIDE SEQUENCE</scope>
    <source>
        <strain evidence="3">CMS6Z-2</strain>
    </source>
</reference>
<comment type="caution">
    <text evidence="3">The sequence shown here is derived from an EMBL/GenBank/DDBJ whole genome shotgun (WGS) entry which is preliminary data.</text>
</comment>
<dbReference type="InterPro" id="IPR003615">
    <property type="entry name" value="HNH_nuc"/>
</dbReference>
<feature type="region of interest" description="Disordered" evidence="1">
    <location>
        <begin position="326"/>
        <end position="352"/>
    </location>
</feature>
<keyword evidence="3" id="KW-0378">Hydrolase</keyword>
<proteinExistence type="predicted"/>
<dbReference type="GO" id="GO:0004519">
    <property type="term" value="F:endonuclease activity"/>
    <property type="evidence" value="ECO:0007669"/>
    <property type="project" value="UniProtKB-KW"/>
</dbReference>
<feature type="region of interest" description="Disordered" evidence="1">
    <location>
        <begin position="454"/>
        <end position="478"/>
    </location>
</feature>
<feature type="region of interest" description="Disordered" evidence="1">
    <location>
        <begin position="516"/>
        <end position="535"/>
    </location>
</feature>
<dbReference type="Proteomes" id="UP000287866">
    <property type="component" value="Unassembled WGS sequence"/>
</dbReference>
<feature type="compositionally biased region" description="Pro residues" evidence="1">
    <location>
        <begin position="526"/>
        <end position="535"/>
    </location>
</feature>
<dbReference type="EMBL" id="SAYU02000008">
    <property type="protein sequence ID" value="NHA67217.1"/>
    <property type="molecule type" value="Genomic_DNA"/>
</dbReference>
<organism evidence="3 4">
    <name type="scientific">Phycicoccus flavus</name>
    <dbReference type="NCBI Taxonomy" id="2502783"/>
    <lineage>
        <taxon>Bacteria</taxon>
        <taxon>Bacillati</taxon>
        <taxon>Actinomycetota</taxon>
        <taxon>Actinomycetes</taxon>
        <taxon>Micrococcales</taxon>
        <taxon>Intrasporangiaceae</taxon>
        <taxon>Phycicoccus</taxon>
    </lineage>
</organism>
<name>A0A8T6QZW1_9MICO</name>
<protein>
    <submittedName>
        <fullName evidence="3">HNH endonuclease</fullName>
    </submittedName>
</protein>
<feature type="domain" description="HNH nuclease" evidence="2">
    <location>
        <begin position="364"/>
        <end position="415"/>
    </location>
</feature>
<dbReference type="AlphaFoldDB" id="A0A8T6QZW1"/>
<keyword evidence="4" id="KW-1185">Reference proteome</keyword>
<dbReference type="SMART" id="SM00507">
    <property type="entry name" value="HNHc"/>
    <property type="match status" value="1"/>
</dbReference>
<dbReference type="CDD" id="cd00085">
    <property type="entry name" value="HNHc"/>
    <property type="match status" value="1"/>
</dbReference>